<name>E9SE28_RUMAL</name>
<dbReference type="InterPro" id="IPR036640">
    <property type="entry name" value="ABC1_TM_sf"/>
</dbReference>
<reference evidence="11 12" key="1">
    <citation type="submission" date="2011-02" db="EMBL/GenBank/DDBJ databases">
        <authorList>
            <person name="Nelson K.E."/>
            <person name="Sutton G."/>
            <person name="Torralba M."/>
            <person name="Durkin S."/>
            <person name="Harkins D."/>
            <person name="Montgomery R."/>
            <person name="Ziemer C."/>
            <person name="Klaassens E."/>
            <person name="Ocuiv P."/>
            <person name="Morrison M."/>
        </authorList>
    </citation>
    <scope>NUCLEOTIDE SEQUENCE [LARGE SCALE GENOMIC DNA]</scope>
    <source>
        <strain evidence="11 12">8</strain>
    </source>
</reference>
<proteinExistence type="predicted"/>
<dbReference type="GO" id="GO:0005886">
    <property type="term" value="C:plasma membrane"/>
    <property type="evidence" value="ECO:0007669"/>
    <property type="project" value="UniProtKB-SubCell"/>
</dbReference>
<dbReference type="OrthoDB" id="9762778at2"/>
<feature type="transmembrane region" description="Helical" evidence="8">
    <location>
        <begin position="279"/>
        <end position="296"/>
    </location>
</feature>
<dbReference type="SUPFAM" id="SSF52540">
    <property type="entry name" value="P-loop containing nucleoside triphosphate hydrolases"/>
    <property type="match status" value="1"/>
</dbReference>
<dbReference type="InterPro" id="IPR017871">
    <property type="entry name" value="ABC_transporter-like_CS"/>
</dbReference>
<accession>E9SE28</accession>
<feature type="transmembrane region" description="Helical" evidence="8">
    <location>
        <begin position="23"/>
        <end position="43"/>
    </location>
</feature>
<dbReference type="RefSeq" id="WP_002850815.1">
    <property type="nucleotide sequence ID" value="NZ_ADKM02000093.1"/>
</dbReference>
<comment type="subcellular location">
    <subcellularLocation>
        <location evidence="1">Cell membrane</location>
        <topology evidence="1">Multi-pass membrane protein</topology>
    </subcellularLocation>
</comment>
<evidence type="ECO:0000256" key="2">
    <source>
        <dbReference type="ARBA" id="ARBA00022448"/>
    </source>
</evidence>
<protein>
    <submittedName>
        <fullName evidence="11">ABC transporter, ATP-binding protein</fullName>
    </submittedName>
</protein>
<dbReference type="Gene3D" id="1.20.1560.10">
    <property type="entry name" value="ABC transporter type 1, transmembrane domain"/>
    <property type="match status" value="1"/>
</dbReference>
<comment type="caution">
    <text evidence="11">The sequence shown here is derived from an EMBL/GenBank/DDBJ whole genome shotgun (WGS) entry which is preliminary data.</text>
</comment>
<dbReference type="PROSITE" id="PS00211">
    <property type="entry name" value="ABC_TRANSPORTER_1"/>
    <property type="match status" value="1"/>
</dbReference>
<dbReference type="Pfam" id="PF00005">
    <property type="entry name" value="ABC_tran"/>
    <property type="match status" value="1"/>
</dbReference>
<dbReference type="InterPro" id="IPR027417">
    <property type="entry name" value="P-loop_NTPase"/>
</dbReference>
<feature type="domain" description="ABC transporter" evidence="9">
    <location>
        <begin position="337"/>
        <end position="571"/>
    </location>
</feature>
<organism evidence="11 12">
    <name type="scientific">Ruminococcus albus 8</name>
    <dbReference type="NCBI Taxonomy" id="246199"/>
    <lineage>
        <taxon>Bacteria</taxon>
        <taxon>Bacillati</taxon>
        <taxon>Bacillota</taxon>
        <taxon>Clostridia</taxon>
        <taxon>Eubacteriales</taxon>
        <taxon>Oscillospiraceae</taxon>
        <taxon>Ruminococcus</taxon>
    </lineage>
</organism>
<keyword evidence="4" id="KW-0547">Nucleotide-binding</keyword>
<feature type="transmembrane region" description="Helical" evidence="8">
    <location>
        <begin position="63"/>
        <end position="83"/>
    </location>
</feature>
<gene>
    <name evidence="11" type="ORF">CUS_5447</name>
</gene>
<evidence type="ECO:0000259" key="9">
    <source>
        <dbReference type="PROSITE" id="PS50893"/>
    </source>
</evidence>
<feature type="domain" description="ABC transmembrane type-1" evidence="10">
    <location>
        <begin position="65"/>
        <end position="308"/>
    </location>
</feature>
<evidence type="ECO:0000256" key="3">
    <source>
        <dbReference type="ARBA" id="ARBA00022692"/>
    </source>
</evidence>
<evidence type="ECO:0000313" key="12">
    <source>
        <dbReference type="Proteomes" id="UP000004259"/>
    </source>
</evidence>
<dbReference type="PROSITE" id="PS50893">
    <property type="entry name" value="ABC_TRANSPORTER_2"/>
    <property type="match status" value="1"/>
</dbReference>
<dbReference type="GO" id="GO:0016887">
    <property type="term" value="F:ATP hydrolysis activity"/>
    <property type="evidence" value="ECO:0007669"/>
    <property type="project" value="InterPro"/>
</dbReference>
<evidence type="ECO:0000256" key="1">
    <source>
        <dbReference type="ARBA" id="ARBA00004651"/>
    </source>
</evidence>
<dbReference type="InterPro" id="IPR003439">
    <property type="entry name" value="ABC_transporter-like_ATP-bd"/>
</dbReference>
<dbReference type="GO" id="GO:0034040">
    <property type="term" value="F:ATPase-coupled lipid transmembrane transporter activity"/>
    <property type="evidence" value="ECO:0007669"/>
    <property type="project" value="TreeGrafter"/>
</dbReference>
<dbReference type="GO" id="GO:0005524">
    <property type="term" value="F:ATP binding"/>
    <property type="evidence" value="ECO:0007669"/>
    <property type="project" value="UniProtKB-KW"/>
</dbReference>
<dbReference type="Pfam" id="PF00664">
    <property type="entry name" value="ABC_membrane"/>
    <property type="match status" value="1"/>
</dbReference>
<dbReference type="SMART" id="SM00382">
    <property type="entry name" value="AAA"/>
    <property type="match status" value="1"/>
</dbReference>
<dbReference type="STRING" id="246199.CUS_5447"/>
<evidence type="ECO:0000256" key="7">
    <source>
        <dbReference type="ARBA" id="ARBA00023136"/>
    </source>
</evidence>
<keyword evidence="2" id="KW-0813">Transport</keyword>
<dbReference type="Proteomes" id="UP000004259">
    <property type="component" value="Unassembled WGS sequence"/>
</dbReference>
<keyword evidence="3 8" id="KW-0812">Transmembrane</keyword>
<evidence type="ECO:0000256" key="8">
    <source>
        <dbReference type="SAM" id="Phobius"/>
    </source>
</evidence>
<dbReference type="EMBL" id="ADKM02000093">
    <property type="protein sequence ID" value="EGC02466.1"/>
    <property type="molecule type" value="Genomic_DNA"/>
</dbReference>
<evidence type="ECO:0000313" key="11">
    <source>
        <dbReference type="EMBL" id="EGC02466.1"/>
    </source>
</evidence>
<feature type="transmembrane region" description="Helical" evidence="8">
    <location>
        <begin position="148"/>
        <end position="180"/>
    </location>
</feature>
<dbReference type="FunFam" id="3.40.50.300:FF:000287">
    <property type="entry name" value="Multidrug ABC transporter ATP-binding protein"/>
    <property type="match status" value="1"/>
</dbReference>
<keyword evidence="5 11" id="KW-0067">ATP-binding</keyword>
<keyword evidence="7 8" id="KW-0472">Membrane</keyword>
<keyword evidence="12" id="KW-1185">Reference proteome</keyword>
<dbReference type="Gene3D" id="3.40.50.300">
    <property type="entry name" value="P-loop containing nucleotide triphosphate hydrolases"/>
    <property type="match status" value="1"/>
</dbReference>
<evidence type="ECO:0000256" key="4">
    <source>
        <dbReference type="ARBA" id="ARBA00022741"/>
    </source>
</evidence>
<dbReference type="AlphaFoldDB" id="E9SE28"/>
<keyword evidence="6 8" id="KW-1133">Transmembrane helix</keyword>
<feature type="transmembrane region" description="Helical" evidence="8">
    <location>
        <begin position="246"/>
        <end position="273"/>
    </location>
</feature>
<dbReference type="PROSITE" id="PS50929">
    <property type="entry name" value="ABC_TM1F"/>
    <property type="match status" value="1"/>
</dbReference>
<dbReference type="SUPFAM" id="SSF90123">
    <property type="entry name" value="ABC transporter transmembrane region"/>
    <property type="match status" value="1"/>
</dbReference>
<dbReference type="GO" id="GO:0140359">
    <property type="term" value="F:ABC-type transporter activity"/>
    <property type="evidence" value="ECO:0007669"/>
    <property type="project" value="InterPro"/>
</dbReference>
<dbReference type="InterPro" id="IPR011527">
    <property type="entry name" value="ABC1_TM_dom"/>
</dbReference>
<evidence type="ECO:0000256" key="5">
    <source>
        <dbReference type="ARBA" id="ARBA00022840"/>
    </source>
</evidence>
<dbReference type="PANTHER" id="PTHR24221:SF397">
    <property type="entry name" value="ABC TRANSPORTER, ATP-BINDING TRANSMEMBRANE PROTEIN"/>
    <property type="match status" value="1"/>
</dbReference>
<evidence type="ECO:0000256" key="6">
    <source>
        <dbReference type="ARBA" id="ARBA00022989"/>
    </source>
</evidence>
<sequence>MIELLRQFMELCGNKSGKIKKSIFVGALDGMFESLPFTAVFYLFTRLKELHFQADALTKKDVLIISVIFLVGVIGRWICKYFVYNLQSVAGYEAAAETRCDIGDHLKKVSMGFFSSRSIGDTITTLTDDIHFMEQNASNILEKSINNVISVLTLTICMLFFDLRIGAAFIVGALISVAIISSQQKTSRVVVEKLKDNQMKTNNKVLEYLEGITVYKLFPNAGSAKNDMGKVFSEHSKHELSLEKNFIFGSFWFLAVERITASIIIFASAWLAMKGSLDIVKAAVLLVGAFALYKPLENLGTVMGMVRMMDISMKRIRETKNIPVMEGGNKNADRFDIALDHVSFSYDGDDAVISDVTLDIPAHKMTAIVGPSGCGKTTLTRLMARFWDVSSGTVRIGGVDVRDIQPETLYQYFSIVFQNVFLFNDTIENNIRFGKPDATHEEVVNAAKRACCHEFISQLENGYDTLAGENGSSLSGGEKQRIAMARAILKDAPIIILDEATSSVDPENEWMMVKAIDELVEGKTVIMIAHKMRTIMNADQIVVMENGRIHGTGTHDTLLEKDSIYRSFWDNRKNAASWKI</sequence>
<dbReference type="eggNOG" id="COG1132">
    <property type="taxonomic scope" value="Bacteria"/>
</dbReference>
<dbReference type="InterPro" id="IPR039421">
    <property type="entry name" value="Type_1_exporter"/>
</dbReference>
<dbReference type="PANTHER" id="PTHR24221">
    <property type="entry name" value="ATP-BINDING CASSETTE SUB-FAMILY B"/>
    <property type="match status" value="1"/>
</dbReference>
<dbReference type="InterPro" id="IPR003593">
    <property type="entry name" value="AAA+_ATPase"/>
</dbReference>
<evidence type="ECO:0000259" key="10">
    <source>
        <dbReference type="PROSITE" id="PS50929"/>
    </source>
</evidence>